<feature type="compositionally biased region" description="Low complexity" evidence="1">
    <location>
        <begin position="51"/>
        <end position="76"/>
    </location>
</feature>
<feature type="compositionally biased region" description="Polar residues" evidence="1">
    <location>
        <begin position="77"/>
        <end position="96"/>
    </location>
</feature>
<name>A0AAV4JNW0_9GAST</name>
<accession>A0AAV4JNW0</accession>
<reference evidence="2 3" key="1">
    <citation type="journal article" date="2021" name="Elife">
        <title>Chloroplast acquisition without the gene transfer in kleptoplastic sea slugs, Plakobranchus ocellatus.</title>
        <authorList>
            <person name="Maeda T."/>
            <person name="Takahashi S."/>
            <person name="Yoshida T."/>
            <person name="Shimamura S."/>
            <person name="Takaki Y."/>
            <person name="Nagai Y."/>
            <person name="Toyoda A."/>
            <person name="Suzuki Y."/>
            <person name="Arimoto A."/>
            <person name="Ishii H."/>
            <person name="Satoh N."/>
            <person name="Nishiyama T."/>
            <person name="Hasebe M."/>
            <person name="Maruyama T."/>
            <person name="Minagawa J."/>
            <person name="Obokata J."/>
            <person name="Shigenobu S."/>
        </authorList>
    </citation>
    <scope>NUCLEOTIDE SEQUENCE [LARGE SCALE GENOMIC DNA]</scope>
</reference>
<evidence type="ECO:0000256" key="1">
    <source>
        <dbReference type="SAM" id="MobiDB-lite"/>
    </source>
</evidence>
<dbReference type="EMBL" id="BMAT01003312">
    <property type="protein sequence ID" value="GFS23378.1"/>
    <property type="molecule type" value="Genomic_DNA"/>
</dbReference>
<evidence type="ECO:0000313" key="2">
    <source>
        <dbReference type="EMBL" id="GFS23378.1"/>
    </source>
</evidence>
<proteinExistence type="predicted"/>
<dbReference type="AlphaFoldDB" id="A0AAV4JNW0"/>
<feature type="region of interest" description="Disordered" evidence="1">
    <location>
        <begin position="205"/>
        <end position="240"/>
    </location>
</feature>
<protein>
    <submittedName>
        <fullName evidence="2">Uncharacterized protein</fullName>
    </submittedName>
</protein>
<dbReference type="Proteomes" id="UP000762676">
    <property type="component" value="Unassembled WGS sequence"/>
</dbReference>
<feature type="region of interest" description="Disordered" evidence="1">
    <location>
        <begin position="16"/>
        <end position="175"/>
    </location>
</feature>
<feature type="compositionally biased region" description="Low complexity" evidence="1">
    <location>
        <begin position="114"/>
        <end position="123"/>
    </location>
</feature>
<organism evidence="2 3">
    <name type="scientific">Elysia marginata</name>
    <dbReference type="NCBI Taxonomy" id="1093978"/>
    <lineage>
        <taxon>Eukaryota</taxon>
        <taxon>Metazoa</taxon>
        <taxon>Spiralia</taxon>
        <taxon>Lophotrochozoa</taxon>
        <taxon>Mollusca</taxon>
        <taxon>Gastropoda</taxon>
        <taxon>Heterobranchia</taxon>
        <taxon>Euthyneura</taxon>
        <taxon>Panpulmonata</taxon>
        <taxon>Sacoglossa</taxon>
        <taxon>Placobranchoidea</taxon>
        <taxon>Plakobranchidae</taxon>
        <taxon>Elysia</taxon>
    </lineage>
</organism>
<keyword evidence="3" id="KW-1185">Reference proteome</keyword>
<gene>
    <name evidence="2" type="ORF">ElyMa_001638400</name>
</gene>
<sequence length="240" mass="25450">MPDLRPHFLPQYLRMIKDNQPLHSPSPMATTTTTTATSQEDESNPSITNQAAAAALTLSALDTTTSTTTTTSSSSSNGNNNPPSVTQKSGTQTGSEVTDARPAYPDTEPSRTAQQQQQHQDNPPDQEEPSPKTEPVSSSPLKREAAELNPPEEPSPKIGPVSISPADPSPPEEGIVYDSATLRMSVKDKIKRLAKAEAAGTVHIGTNKPPQIAAKAKAMSLPKDARMPDSSNGEHLPDDV</sequence>
<comment type="caution">
    <text evidence="2">The sequence shown here is derived from an EMBL/GenBank/DDBJ whole genome shotgun (WGS) entry which is preliminary data.</text>
</comment>
<evidence type="ECO:0000313" key="3">
    <source>
        <dbReference type="Proteomes" id="UP000762676"/>
    </source>
</evidence>